<accession>A0ABN4GV35</accession>
<evidence type="ECO:0000313" key="3">
    <source>
        <dbReference type="EMBL" id="AKJ15884.1"/>
    </source>
</evidence>
<keyword evidence="1" id="KW-0732">Signal</keyword>
<sequence>MSVSSSVRRLTAVTAVAAAAVGAVALPAAAADHHTGYPRHAEVYISGVQHGLPGWDERSNRSLNREWVDITNATRRAVNLDGWTLSDEDGRTYTFRHVWLEGRATVRVHTGYGRDTRTDVYQDRRREVWEDHGDTATLRNDRGRLVDAVSWGRDDHRGDDRDHWGDHRGDHHRGGYRH</sequence>
<reference evidence="3 4" key="1">
    <citation type="journal article" date="2015" name="ISME J.">
        <title>Draft Genome Sequence of Streptomyces incarnatus NRRL8089, which Produces the Nucleoside Antibiotic Sinefungin.</title>
        <authorList>
            <person name="Oshima K."/>
            <person name="Hattori M."/>
            <person name="Shimizu H."/>
            <person name="Fukuda K."/>
            <person name="Nemoto M."/>
            <person name="Inagaki K."/>
            <person name="Tamura T."/>
        </authorList>
    </citation>
    <scope>NUCLEOTIDE SEQUENCE [LARGE SCALE GENOMIC DNA]</scope>
    <source>
        <strain evidence="3 4">NRRL 8089</strain>
    </source>
</reference>
<dbReference type="InterPro" id="IPR001322">
    <property type="entry name" value="Lamin_tail_dom"/>
</dbReference>
<dbReference type="SUPFAM" id="SSF74853">
    <property type="entry name" value="Lamin A/C globular tail domain"/>
    <property type="match status" value="1"/>
</dbReference>
<keyword evidence="3" id="KW-0614">Plasmid</keyword>
<dbReference type="EMBL" id="CP011498">
    <property type="protein sequence ID" value="AKJ15884.1"/>
    <property type="molecule type" value="Genomic_DNA"/>
</dbReference>
<dbReference type="PROSITE" id="PS51841">
    <property type="entry name" value="LTD"/>
    <property type="match status" value="1"/>
</dbReference>
<dbReference type="Pfam" id="PF00932">
    <property type="entry name" value="LTD"/>
    <property type="match status" value="1"/>
</dbReference>
<feature type="signal peptide" evidence="1">
    <location>
        <begin position="1"/>
        <end position="30"/>
    </location>
</feature>
<dbReference type="InterPro" id="IPR036415">
    <property type="entry name" value="Lamin_tail_dom_sf"/>
</dbReference>
<evidence type="ECO:0000259" key="2">
    <source>
        <dbReference type="PROSITE" id="PS51841"/>
    </source>
</evidence>
<keyword evidence="4" id="KW-1185">Reference proteome</keyword>
<evidence type="ECO:0000256" key="1">
    <source>
        <dbReference type="SAM" id="SignalP"/>
    </source>
</evidence>
<dbReference type="Gene3D" id="2.60.40.1260">
    <property type="entry name" value="Lamin Tail domain"/>
    <property type="match status" value="1"/>
</dbReference>
<dbReference type="RefSeq" id="WP_208903860.1">
    <property type="nucleotide sequence ID" value="NZ_CP011498.1"/>
</dbReference>
<protein>
    <recommendedName>
        <fullName evidence="2">LTD domain-containing protein</fullName>
    </recommendedName>
</protein>
<proteinExistence type="predicted"/>
<feature type="domain" description="LTD" evidence="2">
    <location>
        <begin position="33"/>
        <end position="153"/>
    </location>
</feature>
<dbReference type="InterPro" id="IPR006311">
    <property type="entry name" value="TAT_signal"/>
</dbReference>
<feature type="chain" id="PRO_5045626336" description="LTD domain-containing protein" evidence="1">
    <location>
        <begin position="31"/>
        <end position="178"/>
    </location>
</feature>
<organism evidence="3 4">
    <name type="scientific">Streptomyces incarnatus</name>
    <dbReference type="NCBI Taxonomy" id="665007"/>
    <lineage>
        <taxon>Bacteria</taxon>
        <taxon>Bacillati</taxon>
        <taxon>Actinomycetota</taxon>
        <taxon>Actinomycetes</taxon>
        <taxon>Kitasatosporales</taxon>
        <taxon>Streptomycetaceae</taxon>
        <taxon>Streptomyces</taxon>
    </lineage>
</organism>
<dbReference type="Proteomes" id="UP000035366">
    <property type="component" value="Plasmid unnamed_1"/>
</dbReference>
<name>A0ABN4GV35_9ACTN</name>
<evidence type="ECO:0000313" key="4">
    <source>
        <dbReference type="Proteomes" id="UP000035366"/>
    </source>
</evidence>
<gene>
    <name evidence="3" type="ORF">ABB07_38765</name>
</gene>
<dbReference type="PROSITE" id="PS51318">
    <property type="entry name" value="TAT"/>
    <property type="match status" value="1"/>
</dbReference>
<geneLocation type="plasmid" evidence="3 4">
    <name>unnamed_1</name>
</geneLocation>